<dbReference type="PANTHER" id="PTHR37691">
    <property type="entry name" value="BLR3518 PROTEIN"/>
    <property type="match status" value="1"/>
</dbReference>
<dbReference type="AlphaFoldDB" id="A0A517LZL4"/>
<feature type="signal peptide" evidence="2">
    <location>
        <begin position="1"/>
        <end position="23"/>
    </location>
</feature>
<accession>A0A517LZL4</accession>
<evidence type="ECO:0000256" key="1">
    <source>
        <dbReference type="SAM" id="MobiDB-lite"/>
    </source>
</evidence>
<dbReference type="RefSeq" id="WP_145344956.1">
    <property type="nucleotide sequence ID" value="NZ_CP036261.1"/>
</dbReference>
<sequence precursor="true">MKRSISLLTILFVSLLAIAHASAQNQPGERRGLGFGGGRGAGFGHGKGMRHRADADEKAGSSRQLVYPVIANHGGVVPLPKAVQQPRAGTKLVVDLTSGGDPEQLNAGVEKLARYLNIYAGAGAKPAAAKIAVVFHGGATLAVLNEDAYTAKFKTASNPNLKLLRQLHDAGVELFVCGQALSGQGGAPDEVVDFIDVAVSALTAIVNLQSDGYAYIPLAIATPKPAPAARAASASSADKSVDAPNDRNR</sequence>
<dbReference type="Gene3D" id="3.40.1260.10">
    <property type="entry name" value="DsrEFH-like"/>
    <property type="match status" value="1"/>
</dbReference>
<dbReference type="InterPro" id="IPR003787">
    <property type="entry name" value="Sulphur_relay_DsrE/F-like"/>
</dbReference>
<dbReference type="OrthoDB" id="254108at2"/>
<organism evidence="3 4">
    <name type="scientific">Rosistilla ulvae</name>
    <dbReference type="NCBI Taxonomy" id="1930277"/>
    <lineage>
        <taxon>Bacteria</taxon>
        <taxon>Pseudomonadati</taxon>
        <taxon>Planctomycetota</taxon>
        <taxon>Planctomycetia</taxon>
        <taxon>Pirellulales</taxon>
        <taxon>Pirellulaceae</taxon>
        <taxon>Rosistilla</taxon>
    </lineage>
</organism>
<evidence type="ECO:0000313" key="3">
    <source>
        <dbReference type="EMBL" id="QDS88068.1"/>
    </source>
</evidence>
<dbReference type="SUPFAM" id="SSF75169">
    <property type="entry name" value="DsrEFH-like"/>
    <property type="match status" value="1"/>
</dbReference>
<dbReference type="Pfam" id="PF02635">
    <property type="entry name" value="DsrE"/>
    <property type="match status" value="1"/>
</dbReference>
<dbReference type="KEGG" id="ruv:EC9_22540"/>
<feature type="region of interest" description="Disordered" evidence="1">
    <location>
        <begin position="229"/>
        <end position="249"/>
    </location>
</feature>
<reference evidence="3 4" key="1">
    <citation type="submission" date="2019-02" db="EMBL/GenBank/DDBJ databases">
        <title>Deep-cultivation of Planctomycetes and their phenomic and genomic characterization uncovers novel biology.</title>
        <authorList>
            <person name="Wiegand S."/>
            <person name="Jogler M."/>
            <person name="Boedeker C."/>
            <person name="Pinto D."/>
            <person name="Vollmers J."/>
            <person name="Rivas-Marin E."/>
            <person name="Kohn T."/>
            <person name="Peeters S.H."/>
            <person name="Heuer A."/>
            <person name="Rast P."/>
            <person name="Oberbeckmann S."/>
            <person name="Bunk B."/>
            <person name="Jeske O."/>
            <person name="Meyerdierks A."/>
            <person name="Storesund J.E."/>
            <person name="Kallscheuer N."/>
            <person name="Luecker S."/>
            <person name="Lage O.M."/>
            <person name="Pohl T."/>
            <person name="Merkel B.J."/>
            <person name="Hornburger P."/>
            <person name="Mueller R.-W."/>
            <person name="Bruemmer F."/>
            <person name="Labrenz M."/>
            <person name="Spormann A.M."/>
            <person name="Op den Camp H."/>
            <person name="Overmann J."/>
            <person name="Amann R."/>
            <person name="Jetten M.S.M."/>
            <person name="Mascher T."/>
            <person name="Medema M.H."/>
            <person name="Devos D.P."/>
            <person name="Kaster A.-K."/>
            <person name="Ovreas L."/>
            <person name="Rohde M."/>
            <person name="Galperin M.Y."/>
            <person name="Jogler C."/>
        </authorList>
    </citation>
    <scope>NUCLEOTIDE SEQUENCE [LARGE SCALE GENOMIC DNA]</scope>
    <source>
        <strain evidence="3 4">EC9</strain>
    </source>
</reference>
<gene>
    <name evidence="3" type="ORF">EC9_22540</name>
</gene>
<dbReference type="EMBL" id="CP036261">
    <property type="protein sequence ID" value="QDS88068.1"/>
    <property type="molecule type" value="Genomic_DNA"/>
</dbReference>
<evidence type="ECO:0000256" key="2">
    <source>
        <dbReference type="SAM" id="SignalP"/>
    </source>
</evidence>
<evidence type="ECO:0000313" key="4">
    <source>
        <dbReference type="Proteomes" id="UP000319557"/>
    </source>
</evidence>
<keyword evidence="4" id="KW-1185">Reference proteome</keyword>
<proteinExistence type="predicted"/>
<protein>
    <submittedName>
        <fullName evidence="3">DsrE/DsrF-like family protein</fullName>
    </submittedName>
</protein>
<dbReference type="PANTHER" id="PTHR37691:SF1">
    <property type="entry name" value="BLR3518 PROTEIN"/>
    <property type="match status" value="1"/>
</dbReference>
<dbReference type="Proteomes" id="UP000319557">
    <property type="component" value="Chromosome"/>
</dbReference>
<dbReference type="InterPro" id="IPR027396">
    <property type="entry name" value="DsrEFH-like"/>
</dbReference>
<feature type="chain" id="PRO_5021932783" evidence="2">
    <location>
        <begin position="24"/>
        <end position="249"/>
    </location>
</feature>
<name>A0A517LZL4_9BACT</name>
<keyword evidence="2" id="KW-0732">Signal</keyword>
<feature type="compositionally biased region" description="Low complexity" evidence="1">
    <location>
        <begin position="229"/>
        <end position="238"/>
    </location>
</feature>
<feature type="compositionally biased region" description="Basic and acidic residues" evidence="1">
    <location>
        <begin position="239"/>
        <end position="249"/>
    </location>
</feature>